<proteinExistence type="predicted"/>
<reference evidence="2 3" key="1">
    <citation type="submission" date="2018-01" db="EMBL/GenBank/DDBJ databases">
        <title>Genomic Encyclopedia of Type Strains, Phase III (KMG-III): the genomes of soil and plant-associated and newly described type strains.</title>
        <authorList>
            <person name="Whitman W."/>
        </authorList>
    </citation>
    <scope>NUCLEOTIDE SEQUENCE [LARGE SCALE GENOMIC DNA]</scope>
    <source>
        <strain evidence="2 3">1131</strain>
    </source>
</reference>
<evidence type="ECO:0000259" key="1">
    <source>
        <dbReference type="Pfam" id="PF18865"/>
    </source>
</evidence>
<sequence length="342" mass="37920">MRTIDRVTILEQIGVELQKRFGFDDIDIFLAGFGLSKPENVTVNSKRVYAKAGLAPATNEVILKVAEELDIDVPQSFKAAALPSVQPMPAPVPSRPSELTEGDRLFALRDIVLANFTGGNWRELGLFTGCDDIVTGHGRLLRSMNFNDPDYEEHVLPVLISISARDPGNLAKMEDFVRKRFETGENISSGRKAGKTIVFQPKVFEIPDAPVEPMLVSVMMPFNAGMRPVYAAIDAAATAAGYQCQKADDIWEHSAVIQDIFSLIYRSFIVVCDFTGRNANVFYEAGVAHTLGKHVVPISQSDGDIPFDLRHHRQLGYLNNGEGLQELQKKLTDRFRTLNAQR</sequence>
<comment type="caution">
    <text evidence="2">The sequence shown here is derived from an EMBL/GenBank/DDBJ whole genome shotgun (WGS) entry which is preliminary data.</text>
</comment>
<dbReference type="RefSeq" id="WP_210202352.1">
    <property type="nucleotide sequence ID" value="NZ_PQFZ01000008.1"/>
</dbReference>
<dbReference type="InterPro" id="IPR040508">
    <property type="entry name" value="AbiJ_NTD5"/>
</dbReference>
<accession>A0A2S4M8N8</accession>
<dbReference type="AlphaFoldDB" id="A0A2S4M8N8"/>
<gene>
    <name evidence="2" type="ORF">CYD53_108135</name>
</gene>
<dbReference type="Pfam" id="PF18865">
    <property type="entry name" value="AbiJ_NTD5"/>
    <property type="match status" value="1"/>
</dbReference>
<feature type="domain" description="AbiJ N-terminal" evidence="1">
    <location>
        <begin position="100"/>
        <end position="185"/>
    </location>
</feature>
<keyword evidence="3" id="KW-1185">Reference proteome</keyword>
<evidence type="ECO:0000313" key="3">
    <source>
        <dbReference type="Proteomes" id="UP000236919"/>
    </source>
</evidence>
<protein>
    <recommendedName>
        <fullName evidence="1">AbiJ N-terminal domain-containing protein</fullName>
    </recommendedName>
</protein>
<organism evidence="2 3">
    <name type="scientific">Bosea psychrotolerans</name>
    <dbReference type="NCBI Taxonomy" id="1871628"/>
    <lineage>
        <taxon>Bacteria</taxon>
        <taxon>Pseudomonadati</taxon>
        <taxon>Pseudomonadota</taxon>
        <taxon>Alphaproteobacteria</taxon>
        <taxon>Hyphomicrobiales</taxon>
        <taxon>Boseaceae</taxon>
        <taxon>Bosea</taxon>
    </lineage>
</organism>
<dbReference type="Proteomes" id="UP000236919">
    <property type="component" value="Unassembled WGS sequence"/>
</dbReference>
<evidence type="ECO:0000313" key="2">
    <source>
        <dbReference type="EMBL" id="POR50887.1"/>
    </source>
</evidence>
<dbReference type="EMBL" id="PQFZ01000008">
    <property type="protein sequence ID" value="POR50887.1"/>
    <property type="molecule type" value="Genomic_DNA"/>
</dbReference>
<name>A0A2S4M8N8_9HYPH</name>